<evidence type="ECO:0000259" key="17">
    <source>
        <dbReference type="PROSITE" id="PS51387"/>
    </source>
</evidence>
<evidence type="ECO:0000256" key="14">
    <source>
        <dbReference type="ARBA" id="ARBA00023316"/>
    </source>
</evidence>
<accession>A0A0F5PN50</accession>
<evidence type="ECO:0000256" key="7">
    <source>
        <dbReference type="ARBA" id="ARBA00022630"/>
    </source>
</evidence>
<dbReference type="GO" id="GO:0008360">
    <property type="term" value="P:regulation of cell shape"/>
    <property type="evidence" value="ECO:0007669"/>
    <property type="project" value="UniProtKB-KW"/>
</dbReference>
<comment type="caution">
    <text evidence="18">The sequence shown here is derived from an EMBL/GenBank/DDBJ whole genome shotgun (WGS) entry which is preliminary data.</text>
</comment>
<reference evidence="19" key="3">
    <citation type="submission" date="2015-02" db="EMBL/GenBank/DDBJ databases">
        <title>Genome analysis of three genomes within the thermophilic hydrogenogenic bacterial species Caldanaerobacter subterraneus.</title>
        <authorList>
            <person name="Sant'Anna F.H."/>
            <person name="Lebedinsky A."/>
            <person name="Sokolova T."/>
            <person name="Robb F.T."/>
            <person name="Gonzalez J.M."/>
        </authorList>
    </citation>
    <scope>NUCLEOTIDE SEQUENCE [LARGE SCALE GENOMIC DNA]</scope>
    <source>
        <strain evidence="19">DSM 12653</strain>
    </source>
</reference>
<dbReference type="RefSeq" id="WP_011026016.1">
    <property type="nucleotide sequence ID" value="NZ_ABXP02000099.1"/>
</dbReference>
<evidence type="ECO:0000313" key="19">
    <source>
        <dbReference type="Proteomes" id="UP000010146"/>
    </source>
</evidence>
<keyword evidence="14 16" id="KW-0961">Cell wall biogenesis/degradation</keyword>
<organism evidence="18 19">
    <name type="scientific">Caldanaerobacter subterraneus subsp. pacificus DSM 12653</name>
    <dbReference type="NCBI Taxonomy" id="391606"/>
    <lineage>
        <taxon>Bacteria</taxon>
        <taxon>Bacillati</taxon>
        <taxon>Bacillota</taxon>
        <taxon>Clostridia</taxon>
        <taxon>Thermoanaerobacterales</taxon>
        <taxon>Thermoanaerobacteraceae</taxon>
        <taxon>Caldanaerobacter</taxon>
    </lineage>
</organism>
<dbReference type="GO" id="GO:0071555">
    <property type="term" value="P:cell wall organization"/>
    <property type="evidence" value="ECO:0007669"/>
    <property type="project" value="UniProtKB-KW"/>
</dbReference>
<feature type="active site" evidence="16">
    <location>
        <position position="295"/>
    </location>
</feature>
<dbReference type="Pfam" id="PF01565">
    <property type="entry name" value="FAD_binding_4"/>
    <property type="match status" value="1"/>
</dbReference>
<comment type="catalytic activity">
    <reaction evidence="15 16">
        <text>UDP-N-acetyl-alpha-D-muramate + NADP(+) = UDP-N-acetyl-3-O-(1-carboxyvinyl)-alpha-D-glucosamine + NADPH + H(+)</text>
        <dbReference type="Rhea" id="RHEA:12248"/>
        <dbReference type="ChEBI" id="CHEBI:15378"/>
        <dbReference type="ChEBI" id="CHEBI:57783"/>
        <dbReference type="ChEBI" id="CHEBI:58349"/>
        <dbReference type="ChEBI" id="CHEBI:68483"/>
        <dbReference type="ChEBI" id="CHEBI:70757"/>
        <dbReference type="EC" id="1.3.1.98"/>
    </reaction>
</comment>
<gene>
    <name evidence="16" type="primary">murB</name>
    <name evidence="18" type="ORF">CDSM653_01702</name>
</gene>
<sequence>MAEILVDKLKEILKEGKLYLNEPMKRHTSFKIGGPADVLAVPGSRDELINLIAYLRQEKIPFFILGNGTNLLVSEKGIRGVVVKLSSLRNVIVEGTKIIAEAGASLSYIANVALVHELTGFEFASGIPGTLGGAIVMNAGAYGSEMKDVVEKVEVLDENNNILILSNQEMKFSYRYSILQEKEWIVLRAWISLERGNYEEIKKKMEELNQRRKEKQPLDYPSAGSTFKRPPGYYAGKLIEDAGLKGYSIGGAKVSEKHSGFIINTGNATFYDVLNLIEYIQKVVKEKFGVELMPEIKIVGEK</sequence>
<comment type="pathway">
    <text evidence="4 16">Cell wall biogenesis; peptidoglycan biosynthesis.</text>
</comment>
<dbReference type="GO" id="GO:0008762">
    <property type="term" value="F:UDP-N-acetylmuramate dehydrogenase activity"/>
    <property type="evidence" value="ECO:0007669"/>
    <property type="project" value="UniProtKB-UniRule"/>
</dbReference>
<dbReference type="EMBL" id="ABXP02000099">
    <property type="protein sequence ID" value="KKC29289.1"/>
    <property type="molecule type" value="Genomic_DNA"/>
</dbReference>
<dbReference type="SUPFAM" id="SSF56194">
    <property type="entry name" value="Uridine diphospho-N-Acetylenolpyruvylglucosamine reductase, MurB, C-terminal domain"/>
    <property type="match status" value="1"/>
</dbReference>
<keyword evidence="12 16" id="KW-0560">Oxidoreductase</keyword>
<evidence type="ECO:0000256" key="10">
    <source>
        <dbReference type="ARBA" id="ARBA00022960"/>
    </source>
</evidence>
<dbReference type="PROSITE" id="PS51387">
    <property type="entry name" value="FAD_PCMH"/>
    <property type="match status" value="1"/>
</dbReference>
<dbReference type="Gene3D" id="3.90.78.10">
    <property type="entry name" value="UDP-N-acetylenolpyruvoylglucosamine reductase, C-terminal domain"/>
    <property type="match status" value="1"/>
</dbReference>
<keyword evidence="7 16" id="KW-0285">Flavoprotein</keyword>
<comment type="cofactor">
    <cofactor evidence="1 16">
        <name>FAD</name>
        <dbReference type="ChEBI" id="CHEBI:57692"/>
    </cofactor>
</comment>
<comment type="function">
    <text evidence="2 16">Cell wall formation.</text>
</comment>
<dbReference type="PANTHER" id="PTHR21071:SF4">
    <property type="entry name" value="UDP-N-ACETYLENOLPYRUVOYLGLUCOSAMINE REDUCTASE"/>
    <property type="match status" value="1"/>
</dbReference>
<keyword evidence="11 16" id="KW-0573">Peptidoglycan synthesis</keyword>
<dbReference type="NCBIfam" id="TIGR00179">
    <property type="entry name" value="murB"/>
    <property type="match status" value="1"/>
</dbReference>
<dbReference type="InterPro" id="IPR016166">
    <property type="entry name" value="FAD-bd_PCMH"/>
</dbReference>
<keyword evidence="8 16" id="KW-0274">FAD</keyword>
<dbReference type="Gene3D" id="3.30.43.10">
    <property type="entry name" value="Uridine Diphospho-n-acetylenolpyruvylglucosamine Reductase, domain 2"/>
    <property type="match status" value="1"/>
</dbReference>
<dbReference type="Pfam" id="PF02873">
    <property type="entry name" value="MurB_C"/>
    <property type="match status" value="1"/>
</dbReference>
<evidence type="ECO:0000256" key="16">
    <source>
        <dbReference type="HAMAP-Rule" id="MF_00037"/>
    </source>
</evidence>
<dbReference type="GO" id="GO:0071949">
    <property type="term" value="F:FAD binding"/>
    <property type="evidence" value="ECO:0007669"/>
    <property type="project" value="InterPro"/>
</dbReference>
<evidence type="ECO:0000256" key="5">
    <source>
        <dbReference type="ARBA" id="ARBA00022490"/>
    </source>
</evidence>
<evidence type="ECO:0000256" key="4">
    <source>
        <dbReference type="ARBA" id="ARBA00004752"/>
    </source>
</evidence>
<evidence type="ECO:0000256" key="15">
    <source>
        <dbReference type="ARBA" id="ARBA00048914"/>
    </source>
</evidence>
<dbReference type="InterPro" id="IPR003170">
    <property type="entry name" value="MurB"/>
</dbReference>
<dbReference type="AlphaFoldDB" id="A0A0F5PN50"/>
<proteinExistence type="inferred from homology"/>
<keyword evidence="6 16" id="KW-0132">Cell division</keyword>
<dbReference type="InterPro" id="IPR036318">
    <property type="entry name" value="FAD-bd_PCMH-like_sf"/>
</dbReference>
<evidence type="ECO:0000256" key="6">
    <source>
        <dbReference type="ARBA" id="ARBA00022618"/>
    </source>
</evidence>
<dbReference type="InterPro" id="IPR011601">
    <property type="entry name" value="MurB_C"/>
</dbReference>
<evidence type="ECO:0000256" key="13">
    <source>
        <dbReference type="ARBA" id="ARBA00023306"/>
    </source>
</evidence>
<dbReference type="PANTHER" id="PTHR21071">
    <property type="entry name" value="UDP-N-ACETYLENOLPYRUVOYLGLUCOSAMINE REDUCTASE"/>
    <property type="match status" value="1"/>
</dbReference>
<dbReference type="UniPathway" id="UPA00219"/>
<feature type="active site" evidence="16">
    <location>
        <position position="175"/>
    </location>
</feature>
<protein>
    <recommendedName>
        <fullName evidence="16">UDP-N-acetylenolpyruvoylglucosamine reductase</fullName>
        <ecNumber evidence="16">1.3.1.98</ecNumber>
    </recommendedName>
    <alternativeName>
        <fullName evidence="16">UDP-N-acetylmuramate dehydrogenase</fullName>
    </alternativeName>
</protein>
<dbReference type="InterPro" id="IPR016169">
    <property type="entry name" value="FAD-bd_PCMH_sub2"/>
</dbReference>
<dbReference type="GO" id="GO:0009252">
    <property type="term" value="P:peptidoglycan biosynthetic process"/>
    <property type="evidence" value="ECO:0007669"/>
    <property type="project" value="UniProtKB-UniRule"/>
</dbReference>
<evidence type="ECO:0000256" key="11">
    <source>
        <dbReference type="ARBA" id="ARBA00022984"/>
    </source>
</evidence>
<reference evidence="18 19" key="1">
    <citation type="submission" date="2008-07" db="EMBL/GenBank/DDBJ databases">
        <authorList>
            <person name="Gonzalez J."/>
            <person name="Sokolova T."/>
            <person name="Ferriera S."/>
            <person name="Johnson J."/>
            <person name="Kravitz S."/>
            <person name="Beeson K."/>
            <person name="Sutton G."/>
            <person name="Rogers Y.-H."/>
            <person name="Friedman R."/>
            <person name="Frazier M."/>
            <person name="Venter J.C."/>
        </authorList>
    </citation>
    <scope>NUCLEOTIDE SEQUENCE [LARGE SCALE GENOMIC DNA]</scope>
    <source>
        <strain evidence="18 19">DSM 12653</strain>
    </source>
</reference>
<feature type="domain" description="FAD-binding PCMH-type" evidence="17">
    <location>
        <begin position="31"/>
        <end position="196"/>
    </location>
</feature>
<keyword evidence="9 16" id="KW-0521">NADP</keyword>
<feature type="active site" description="Proton donor" evidence="16">
    <location>
        <position position="225"/>
    </location>
</feature>
<dbReference type="Gene3D" id="3.30.465.10">
    <property type="match status" value="1"/>
</dbReference>
<dbReference type="HAMAP" id="MF_00037">
    <property type="entry name" value="MurB"/>
    <property type="match status" value="1"/>
</dbReference>
<keyword evidence="10 16" id="KW-0133">Cell shape</keyword>
<evidence type="ECO:0000313" key="18">
    <source>
        <dbReference type="EMBL" id="KKC29289.1"/>
    </source>
</evidence>
<evidence type="ECO:0000256" key="8">
    <source>
        <dbReference type="ARBA" id="ARBA00022827"/>
    </source>
</evidence>
<comment type="subcellular location">
    <subcellularLocation>
        <location evidence="3 16">Cytoplasm</location>
    </subcellularLocation>
</comment>
<keyword evidence="5 16" id="KW-0963">Cytoplasm</keyword>
<dbReference type="GO" id="GO:0005829">
    <property type="term" value="C:cytosol"/>
    <property type="evidence" value="ECO:0007669"/>
    <property type="project" value="TreeGrafter"/>
</dbReference>
<dbReference type="SMR" id="A0A0F5PN50"/>
<dbReference type="GO" id="GO:0051301">
    <property type="term" value="P:cell division"/>
    <property type="evidence" value="ECO:0007669"/>
    <property type="project" value="UniProtKB-KW"/>
</dbReference>
<evidence type="ECO:0000256" key="9">
    <source>
        <dbReference type="ARBA" id="ARBA00022857"/>
    </source>
</evidence>
<evidence type="ECO:0000256" key="1">
    <source>
        <dbReference type="ARBA" id="ARBA00001974"/>
    </source>
</evidence>
<evidence type="ECO:0000256" key="3">
    <source>
        <dbReference type="ARBA" id="ARBA00004496"/>
    </source>
</evidence>
<evidence type="ECO:0000256" key="2">
    <source>
        <dbReference type="ARBA" id="ARBA00003921"/>
    </source>
</evidence>
<keyword evidence="13 16" id="KW-0131">Cell cycle</keyword>
<name>A0A0F5PN50_9THEO</name>
<dbReference type="Proteomes" id="UP000010146">
    <property type="component" value="Unassembled WGS sequence"/>
</dbReference>
<dbReference type="InterPro" id="IPR006094">
    <property type="entry name" value="Oxid_FAD_bind_N"/>
</dbReference>
<dbReference type="NCBIfam" id="NF010480">
    <property type="entry name" value="PRK13905.1"/>
    <property type="match status" value="1"/>
</dbReference>
<dbReference type="EC" id="1.3.1.98" evidence="16"/>
<comment type="similarity">
    <text evidence="16">Belongs to the MurB family.</text>
</comment>
<evidence type="ECO:0000256" key="12">
    <source>
        <dbReference type="ARBA" id="ARBA00023002"/>
    </source>
</evidence>
<dbReference type="InterPro" id="IPR036635">
    <property type="entry name" value="MurB_C_sf"/>
</dbReference>
<dbReference type="SUPFAM" id="SSF56176">
    <property type="entry name" value="FAD-binding/transporter-associated domain-like"/>
    <property type="match status" value="1"/>
</dbReference>
<reference evidence="18 19" key="2">
    <citation type="journal article" date="2015" name="BMC Genomics">
        <title>Analysis of three genomes within the thermophilic bacterial species Caldanaerobacter subterraneus with a focus on carbon monoxide dehydrogenase evolution and hydrolase diversity.</title>
        <authorList>
            <person name="Sant'Anna F.H."/>
            <person name="Lebedinsky A.V."/>
            <person name="Sokolova T.G."/>
            <person name="Robb F.T."/>
            <person name="Gonzalez J.M."/>
        </authorList>
    </citation>
    <scope>NUCLEOTIDE SEQUENCE [LARGE SCALE GENOMIC DNA]</scope>
    <source>
        <strain evidence="18 19">DSM 12653</strain>
    </source>
</reference>
<dbReference type="InterPro" id="IPR016167">
    <property type="entry name" value="FAD-bd_PCMH_sub1"/>
</dbReference>